<proteinExistence type="predicted"/>
<dbReference type="GO" id="GO:0005576">
    <property type="term" value="C:extracellular region"/>
    <property type="evidence" value="ECO:0007669"/>
    <property type="project" value="UniProtKB-SubCell"/>
</dbReference>
<dbReference type="EMBL" id="OX395133">
    <property type="protein sequence ID" value="CAI5781121.1"/>
    <property type="molecule type" value="Genomic_DNA"/>
</dbReference>
<gene>
    <name evidence="4" type="ORF">PODLI_1B003880</name>
</gene>
<reference evidence="4" key="1">
    <citation type="submission" date="2022-12" db="EMBL/GenBank/DDBJ databases">
        <authorList>
            <person name="Alioto T."/>
            <person name="Alioto T."/>
            <person name="Gomez Garrido J."/>
        </authorList>
    </citation>
    <scope>NUCLEOTIDE SEQUENCE</scope>
</reference>
<evidence type="ECO:0000256" key="1">
    <source>
        <dbReference type="ARBA" id="ARBA00004613"/>
    </source>
</evidence>
<accession>A0AA35P9V5</accession>
<keyword evidence="5" id="KW-1185">Reference proteome</keyword>
<evidence type="ECO:0000313" key="5">
    <source>
        <dbReference type="Proteomes" id="UP001178461"/>
    </source>
</evidence>
<evidence type="ECO:0008006" key="6">
    <source>
        <dbReference type="Google" id="ProtNLM"/>
    </source>
</evidence>
<evidence type="ECO:0000313" key="4">
    <source>
        <dbReference type="EMBL" id="CAI5781121.1"/>
    </source>
</evidence>
<dbReference type="SUPFAM" id="SSF57302">
    <property type="entry name" value="Snake toxin-like"/>
    <property type="match status" value="1"/>
</dbReference>
<dbReference type="PANTHER" id="PTHR20914:SF30">
    <property type="entry name" value="LY6_PLAUR DOMAIN CONTAINING 9"/>
    <property type="match status" value="1"/>
</dbReference>
<name>A0AA35P9V5_9SAUR</name>
<comment type="subcellular location">
    <subcellularLocation>
        <location evidence="1">Secreted</location>
    </subcellularLocation>
</comment>
<evidence type="ECO:0000256" key="2">
    <source>
        <dbReference type="ARBA" id="ARBA00022525"/>
    </source>
</evidence>
<dbReference type="PANTHER" id="PTHR20914">
    <property type="entry name" value="LY6/PLAUR DOMAIN-CONTAINING PROTEIN 8"/>
    <property type="match status" value="1"/>
</dbReference>
<evidence type="ECO:0000256" key="3">
    <source>
        <dbReference type="ARBA" id="ARBA00023157"/>
    </source>
</evidence>
<protein>
    <recommendedName>
        <fullName evidence="6">UPAR/Ly6 domain-containing protein</fullName>
    </recommendedName>
</protein>
<dbReference type="Proteomes" id="UP001178461">
    <property type="component" value="Chromosome 8"/>
</dbReference>
<keyword evidence="3" id="KW-1015">Disulfide bond</keyword>
<dbReference type="InterPro" id="IPR045860">
    <property type="entry name" value="Snake_toxin-like_sf"/>
</dbReference>
<dbReference type="InterPro" id="IPR050918">
    <property type="entry name" value="CNF-like_PLA2_Inhibitor"/>
</dbReference>
<sequence>MCTPVPPISSKANGKKCPACFSLYPPCSTEEAECTGDEDYCLDATIKSGVNEITVKGCTTKSFCAVVQEMIGTPFHTSETLNAQCKPANKAPSSRFPLLALLGLLAVKIVL</sequence>
<dbReference type="Gene3D" id="2.10.60.10">
    <property type="entry name" value="CD59"/>
    <property type="match status" value="1"/>
</dbReference>
<organism evidence="4 5">
    <name type="scientific">Podarcis lilfordi</name>
    <name type="common">Lilford's wall lizard</name>
    <dbReference type="NCBI Taxonomy" id="74358"/>
    <lineage>
        <taxon>Eukaryota</taxon>
        <taxon>Metazoa</taxon>
        <taxon>Chordata</taxon>
        <taxon>Craniata</taxon>
        <taxon>Vertebrata</taxon>
        <taxon>Euteleostomi</taxon>
        <taxon>Lepidosauria</taxon>
        <taxon>Squamata</taxon>
        <taxon>Bifurcata</taxon>
        <taxon>Unidentata</taxon>
        <taxon>Episquamata</taxon>
        <taxon>Laterata</taxon>
        <taxon>Lacertibaenia</taxon>
        <taxon>Lacertidae</taxon>
        <taxon>Podarcis</taxon>
    </lineage>
</organism>
<keyword evidence="2" id="KW-0964">Secreted</keyword>
<dbReference type="CDD" id="cd23572">
    <property type="entry name" value="TFP_LU_ECD_PINLYP_rpt2"/>
    <property type="match status" value="1"/>
</dbReference>
<dbReference type="AlphaFoldDB" id="A0AA35P9V5"/>